<comment type="caution">
    <text evidence="1">The sequence shown here is derived from an EMBL/GenBank/DDBJ whole genome shotgun (WGS) entry which is preliminary data.</text>
</comment>
<dbReference type="RefSeq" id="WP_201139319.1">
    <property type="nucleotide sequence ID" value="NZ_CAJNAS010000023.1"/>
</dbReference>
<dbReference type="Proteomes" id="UP000675121">
    <property type="component" value="Unassembled WGS sequence"/>
</dbReference>
<evidence type="ECO:0008006" key="3">
    <source>
        <dbReference type="Google" id="ProtNLM"/>
    </source>
</evidence>
<organism evidence="1 2">
    <name type="scientific">Paraburkholderia domus</name>
    <dbReference type="NCBI Taxonomy" id="2793075"/>
    <lineage>
        <taxon>Bacteria</taxon>
        <taxon>Pseudomonadati</taxon>
        <taxon>Pseudomonadota</taxon>
        <taxon>Betaproteobacteria</taxon>
        <taxon>Burkholderiales</taxon>
        <taxon>Burkholderiaceae</taxon>
        <taxon>Paraburkholderia</taxon>
    </lineage>
</organism>
<dbReference type="EMBL" id="CAJNAS010000023">
    <property type="protein sequence ID" value="CAE6952076.1"/>
    <property type="molecule type" value="Genomic_DNA"/>
</dbReference>
<evidence type="ECO:0000313" key="1">
    <source>
        <dbReference type="EMBL" id="CAE6952076.1"/>
    </source>
</evidence>
<reference evidence="1" key="1">
    <citation type="submission" date="2021-02" db="EMBL/GenBank/DDBJ databases">
        <authorList>
            <person name="Vanwijnsberghe S."/>
        </authorList>
    </citation>
    <scope>NUCLEOTIDE SEQUENCE</scope>
    <source>
        <strain evidence="1">R-70211</strain>
    </source>
</reference>
<dbReference type="Pfam" id="PF06073">
    <property type="entry name" value="DUF934"/>
    <property type="match status" value="1"/>
</dbReference>
<accession>A0A9N8R1J8</accession>
<protein>
    <recommendedName>
        <fullName evidence="3">DUF934 domain-containing protein</fullName>
    </recommendedName>
</protein>
<evidence type="ECO:0000313" key="2">
    <source>
        <dbReference type="Proteomes" id="UP000675121"/>
    </source>
</evidence>
<sequence length="183" mass="20712">MQTTEVTDFTRPRVIHLSGNTPVVVDDLWTIVRDEADARQRIQTRGEALKHVVLPVNVYLEAQQFDASTLAATGAWIPPHADFELWAPNLQGAPMIAVDFPSFRDGRGFSIAVMLRTRYGYRGELRAIGDVLRDQLEYMRRCGFNAFGVRPDKSITDALKGFSEITVRYQGDANDPTPLFRRR</sequence>
<keyword evidence="2" id="KW-1185">Reference proteome</keyword>
<gene>
    <name evidence="1" type="ORF">R70211_06327</name>
</gene>
<name>A0A9N8R1J8_9BURK</name>
<dbReference type="AlphaFoldDB" id="A0A9N8R1J8"/>
<dbReference type="PIRSF" id="PIRSF030820">
    <property type="entry name" value="UCP030820"/>
    <property type="match status" value="1"/>
</dbReference>
<dbReference type="InterPro" id="IPR008318">
    <property type="entry name" value="UCP030820"/>
</dbReference>
<proteinExistence type="predicted"/>